<dbReference type="KEGG" id="hsd:SD1D_0218"/>
<feature type="binding site" evidence="11">
    <location>
        <position position="119"/>
    </location>
    <ligand>
        <name>5-methyltetrahydropteroyltri-L-glutamate</name>
        <dbReference type="ChEBI" id="CHEBI:58207"/>
    </ligand>
</feature>
<dbReference type="Pfam" id="PF08267">
    <property type="entry name" value="Meth_synt_1"/>
    <property type="match status" value="1"/>
</dbReference>
<organism evidence="17 18">
    <name type="scientific">Herbinix luporum</name>
    <dbReference type="NCBI Taxonomy" id="1679721"/>
    <lineage>
        <taxon>Bacteria</taxon>
        <taxon>Bacillati</taxon>
        <taxon>Bacillota</taxon>
        <taxon>Clostridia</taxon>
        <taxon>Lachnospirales</taxon>
        <taxon>Lachnospiraceae</taxon>
        <taxon>Herbinix</taxon>
    </lineage>
</organism>
<comment type="similarity">
    <text evidence="3 10">Belongs to the vitamin-B12 independent methionine synthase family.</text>
</comment>
<feature type="binding site" evidence="12">
    <location>
        <position position="645"/>
    </location>
    <ligand>
        <name>Zn(2+)</name>
        <dbReference type="ChEBI" id="CHEBI:29105"/>
        <label>1</label>
        <note>catalytic</note>
    </ligand>
</feature>
<dbReference type="CDD" id="cd03312">
    <property type="entry name" value="CIMS_N_terminal_like"/>
    <property type="match status" value="1"/>
</dbReference>
<keyword evidence="4 10" id="KW-0489">Methyltransferase</keyword>
<feature type="binding site" evidence="10 11">
    <location>
        <position position="485"/>
    </location>
    <ligand>
        <name>L-methionine</name>
        <dbReference type="ChEBI" id="CHEBI:57844"/>
    </ligand>
</feature>
<evidence type="ECO:0000256" key="7">
    <source>
        <dbReference type="ARBA" id="ARBA00022723"/>
    </source>
</evidence>
<evidence type="ECO:0000256" key="12">
    <source>
        <dbReference type="PIRSR" id="PIRSR000382-2"/>
    </source>
</evidence>
<feature type="binding site" evidence="10">
    <location>
        <position position="114"/>
    </location>
    <ligand>
        <name>5-methyltetrahydropteroyltri-L-glutamate</name>
        <dbReference type="ChEBI" id="CHEBI:58207"/>
    </ligand>
</feature>
<evidence type="ECO:0000256" key="2">
    <source>
        <dbReference type="ARBA" id="ARBA00004681"/>
    </source>
</evidence>
<dbReference type="UniPathway" id="UPA00051">
    <property type="reaction ID" value="UER00082"/>
</dbReference>
<dbReference type="GO" id="GO:0008270">
    <property type="term" value="F:zinc ion binding"/>
    <property type="evidence" value="ECO:0007669"/>
    <property type="project" value="InterPro"/>
</dbReference>
<accession>A0A0K8J299</accession>
<dbReference type="PIRSF" id="PIRSF000382">
    <property type="entry name" value="MeTrfase_B12_ind"/>
    <property type="match status" value="1"/>
</dbReference>
<keyword evidence="9 10" id="KW-0486">Methionine biosynthesis</keyword>
<dbReference type="Proteomes" id="UP000196053">
    <property type="component" value="Chromosome I"/>
</dbReference>
<dbReference type="EMBL" id="LN879430">
    <property type="protein sequence ID" value="CUH91771.1"/>
    <property type="molecule type" value="Genomic_DNA"/>
</dbReference>
<feature type="binding site" evidence="10">
    <location>
        <position position="606"/>
    </location>
    <ligand>
        <name>5-methyltetrahydropteroyltri-L-glutamate</name>
        <dbReference type="ChEBI" id="CHEBI:58207"/>
    </ligand>
</feature>
<reference evidence="18" key="1">
    <citation type="submission" date="2015-09" db="EMBL/GenBank/DDBJ databases">
        <authorList>
            <person name="Wibberg D."/>
        </authorList>
    </citation>
    <scope>NUCLEOTIDE SEQUENCE [LARGE SCALE GENOMIC DNA]</scope>
    <source>
        <strain evidence="18">SD1D</strain>
    </source>
</reference>
<feature type="binding site" evidence="10 11">
    <location>
        <begin position="432"/>
        <end position="434"/>
    </location>
    <ligand>
        <name>L-methionine</name>
        <dbReference type="ChEBI" id="CHEBI:57844"/>
    </ligand>
</feature>
<dbReference type="AlphaFoldDB" id="A0A0K8J299"/>
<feature type="binding site" evidence="10 11">
    <location>
        <position position="562"/>
    </location>
    <ligand>
        <name>5-methyltetrahydropteroyltri-L-glutamate</name>
        <dbReference type="ChEBI" id="CHEBI:58207"/>
    </ligand>
</feature>
<proteinExistence type="inferred from homology"/>
<feature type="binding site" evidence="10">
    <location>
        <begin position="15"/>
        <end position="18"/>
    </location>
    <ligand>
        <name>5-methyltetrahydropteroyltri-L-glutamate</name>
        <dbReference type="ChEBI" id="CHEBI:58207"/>
    </ligand>
</feature>
<keyword evidence="5 10" id="KW-0028">Amino-acid biosynthesis</keyword>
<evidence type="ECO:0000313" key="17">
    <source>
        <dbReference type="EMBL" id="CUH91771.1"/>
    </source>
</evidence>
<dbReference type="OrthoDB" id="244285at2"/>
<evidence type="ECO:0000256" key="6">
    <source>
        <dbReference type="ARBA" id="ARBA00022679"/>
    </source>
</evidence>
<evidence type="ECO:0000256" key="11">
    <source>
        <dbReference type="PIRSR" id="PIRSR000382-1"/>
    </source>
</evidence>
<feature type="binding site" evidence="10 11">
    <location>
        <begin position="432"/>
        <end position="434"/>
    </location>
    <ligand>
        <name>L-homocysteine</name>
        <dbReference type="ChEBI" id="CHEBI:58199"/>
    </ligand>
</feature>
<feature type="domain" description="Cobalamin-independent methionine synthase MetE C-terminal/archaeal" evidence="15">
    <location>
        <begin position="427"/>
        <end position="750"/>
    </location>
</feature>
<dbReference type="Pfam" id="PF01717">
    <property type="entry name" value="Meth_synt_2"/>
    <property type="match status" value="1"/>
</dbReference>
<comment type="function">
    <text evidence="1 10">Catalyzes the transfer of a methyl group from 5-methyltetrahydrofolate to homocysteine resulting in methionine formation.</text>
</comment>
<dbReference type="EC" id="2.1.1.14" evidence="10"/>
<dbReference type="PANTHER" id="PTHR30519">
    <property type="entry name" value="5-METHYLTETRAHYDROPTEROYLTRIGLUTAMATE--HOMOCYSTEINE METHYLTRANSFERASE"/>
    <property type="match status" value="1"/>
</dbReference>
<keyword evidence="6 10" id="KW-0808">Transferase</keyword>
<evidence type="ECO:0000259" key="15">
    <source>
        <dbReference type="Pfam" id="PF01717"/>
    </source>
</evidence>
<feature type="coiled-coil region" evidence="14">
    <location>
        <begin position="24"/>
        <end position="51"/>
    </location>
</feature>
<keyword evidence="7 10" id="KW-0479">Metal-binding</keyword>
<dbReference type="NCBIfam" id="TIGR01371">
    <property type="entry name" value="met_syn_B12ind"/>
    <property type="match status" value="1"/>
</dbReference>
<gene>
    <name evidence="10 17" type="primary">metE</name>
    <name evidence="17" type="ORF">SD1D_0218</name>
</gene>
<evidence type="ECO:0000256" key="3">
    <source>
        <dbReference type="ARBA" id="ARBA00009553"/>
    </source>
</evidence>
<keyword evidence="14" id="KW-0175">Coiled coil</keyword>
<evidence type="ECO:0000256" key="5">
    <source>
        <dbReference type="ARBA" id="ARBA00022605"/>
    </source>
</evidence>
<sequence length="758" mass="86426">MKTSVIGYPRIGTLRELKFAVEKYLRKELTKEELQAIASKLREEHWKAQKNNGIDFITSNDFSFYDNLLDTAVLLNIVPNRYRQLKLDALDEYFAMARGYQGDKGDVKALPMKKWFNTNYHYIVPEIDDDTEFLLVGTKPFDEYVEAKNCGIETKSAIIGAFTFLKLVKFAGKRTVEDSITDVVRSYSDILNKFSVLGARWVQFDEPALCMDLSEEDIVLFSKIYERILSEKKNTKVLLQTYFGDIRDCYNRVVAMPFDGIGLDFVEGKKTLELVRRFGFPEDKTLFAGVVNGKNIWRNNYSNTVNLIRELGEYCKEIVLSTSCSLIHVPYTLKNESSLSQDYKKYLAFAEEKLMELSELKKILSCSDPASTEEYVDNQKLFNLPRNCENTAVQSAVSGLSKDDFIRYPDSGEREKIQKAVFNLPLLPTTTIGSLPQTAEVKENRSNYKKGKITFEQYVTFIKGKIAEWIALQEKIGLDVLVHGEFERNDMVEYFGENLDGFLITEKGWVQSYGTRCVKPPIIWGDISRSKPITVDYSLYAQSLTSKCVKGMLTGPVTILNWSFPREDISLKDCAFQIALAIKDEVLELEANGIKIIQIDEAALREKLPLRKSDWHSEYLDWAIPAFRLVHSGVKPETQIHTHMCYSEFADIIKDIENMDADVITFEAARSDLSIVDTLSECGFKTQVGPGVYDIHSPRIPGIQEIKKALIKMLEKIPKEKLWVNPDCGLKTREKAETVASLENLVIAAKEIRRSLSV</sequence>
<comment type="cofactor">
    <cofactor evidence="10">
        <name>Zn(2+)</name>
        <dbReference type="ChEBI" id="CHEBI:29105"/>
    </cofactor>
    <text evidence="10">Binds 1 zinc ion per subunit.</text>
</comment>
<feature type="binding site" evidence="12">
    <location>
        <position position="667"/>
    </location>
    <ligand>
        <name>Zn(2+)</name>
        <dbReference type="ChEBI" id="CHEBI:29105"/>
        <label>1</label>
        <note>catalytic</note>
    </ligand>
</feature>
<feature type="domain" description="Cobalamin-independent methionine synthase MetE N-terminal" evidence="16">
    <location>
        <begin position="3"/>
        <end position="314"/>
    </location>
</feature>
<dbReference type="HAMAP" id="MF_00172">
    <property type="entry name" value="Meth_synth"/>
    <property type="match status" value="1"/>
</dbReference>
<feature type="binding site" evidence="12">
    <location>
        <position position="643"/>
    </location>
    <ligand>
        <name>Zn(2+)</name>
        <dbReference type="ChEBI" id="CHEBI:29105"/>
        <label>1</label>
        <note>catalytic</note>
    </ligand>
</feature>
<dbReference type="GO" id="GO:0032259">
    <property type="term" value="P:methylation"/>
    <property type="evidence" value="ECO:0007669"/>
    <property type="project" value="UniProtKB-KW"/>
</dbReference>
<dbReference type="Gene3D" id="3.20.20.210">
    <property type="match status" value="2"/>
</dbReference>
<feature type="binding site" evidence="10">
    <location>
        <position position="667"/>
    </location>
    <ligand>
        <name>Zn(2+)</name>
        <dbReference type="ChEBI" id="CHEBI:29105"/>
        <note>catalytic</note>
    </ligand>
</feature>
<dbReference type="InterPro" id="IPR006276">
    <property type="entry name" value="Cobalamin-indep_Met_synthase"/>
</dbReference>
<evidence type="ECO:0000256" key="1">
    <source>
        <dbReference type="ARBA" id="ARBA00002777"/>
    </source>
</evidence>
<evidence type="ECO:0000256" key="9">
    <source>
        <dbReference type="ARBA" id="ARBA00023167"/>
    </source>
</evidence>
<dbReference type="CDD" id="cd03311">
    <property type="entry name" value="CIMS_C_terminal_like"/>
    <property type="match status" value="1"/>
</dbReference>
<evidence type="ECO:0000313" key="18">
    <source>
        <dbReference type="Proteomes" id="UP000196053"/>
    </source>
</evidence>
<feature type="active site" description="Proton donor" evidence="10 13">
    <location>
        <position position="696"/>
    </location>
</feature>
<evidence type="ECO:0000256" key="13">
    <source>
        <dbReference type="PIRSR" id="PIRSR000382-3"/>
    </source>
</evidence>
<dbReference type="GO" id="GO:0003871">
    <property type="term" value="F:5-methyltetrahydropteroyltriglutamate-homocysteine S-methyltransferase activity"/>
    <property type="evidence" value="ECO:0007669"/>
    <property type="project" value="UniProtKB-UniRule"/>
</dbReference>
<keyword evidence="10" id="KW-0677">Repeat</keyword>
<evidence type="ECO:0000256" key="8">
    <source>
        <dbReference type="ARBA" id="ARBA00022833"/>
    </source>
</evidence>
<feature type="binding site" evidence="10 11">
    <location>
        <begin position="516"/>
        <end position="517"/>
    </location>
    <ligand>
        <name>5-methyltetrahydropteroyltri-L-glutamate</name>
        <dbReference type="ChEBI" id="CHEBI:58207"/>
    </ligand>
</feature>
<evidence type="ECO:0000256" key="4">
    <source>
        <dbReference type="ARBA" id="ARBA00022603"/>
    </source>
</evidence>
<evidence type="ECO:0000256" key="14">
    <source>
        <dbReference type="SAM" id="Coils"/>
    </source>
</evidence>
<feature type="binding site" evidence="10">
    <location>
        <position position="645"/>
    </location>
    <ligand>
        <name>Zn(2+)</name>
        <dbReference type="ChEBI" id="CHEBI:29105"/>
        <note>catalytic</note>
    </ligand>
</feature>
<dbReference type="GO" id="GO:0009086">
    <property type="term" value="P:methionine biosynthetic process"/>
    <property type="evidence" value="ECO:0007669"/>
    <property type="project" value="UniProtKB-UniRule"/>
</dbReference>
<feature type="binding site" evidence="10">
    <location>
        <position position="728"/>
    </location>
    <ligand>
        <name>Zn(2+)</name>
        <dbReference type="ChEBI" id="CHEBI:29105"/>
        <note>catalytic</note>
    </ligand>
</feature>
<comment type="pathway">
    <text evidence="2 10">Amino-acid biosynthesis; L-methionine biosynthesis via de novo pathway; L-methionine from L-homocysteine (MetE route): step 1/1.</text>
</comment>
<evidence type="ECO:0000259" key="16">
    <source>
        <dbReference type="Pfam" id="PF08267"/>
    </source>
</evidence>
<name>A0A0K8J299_9FIRM</name>
<feature type="binding site" evidence="10 11">
    <location>
        <position position="600"/>
    </location>
    <ligand>
        <name>L-homocysteine</name>
        <dbReference type="ChEBI" id="CHEBI:58199"/>
    </ligand>
</feature>
<dbReference type="InterPro" id="IPR038071">
    <property type="entry name" value="UROD/MetE-like_sf"/>
</dbReference>
<dbReference type="RefSeq" id="WP_058257209.1">
    <property type="nucleotide sequence ID" value="NZ_LN879430.1"/>
</dbReference>
<keyword evidence="8 10" id="KW-0862">Zinc</keyword>
<dbReference type="SUPFAM" id="SSF51726">
    <property type="entry name" value="UROD/MetE-like"/>
    <property type="match status" value="2"/>
</dbReference>
<feature type="binding site" evidence="10 11">
    <location>
        <position position="600"/>
    </location>
    <ligand>
        <name>L-methionine</name>
        <dbReference type="ChEBI" id="CHEBI:57844"/>
    </ligand>
</feature>
<feature type="binding site" evidence="11">
    <location>
        <position position="18"/>
    </location>
    <ligand>
        <name>5-methyltetrahydropteroyltri-L-glutamate</name>
        <dbReference type="ChEBI" id="CHEBI:58207"/>
    </ligand>
</feature>
<evidence type="ECO:0000256" key="10">
    <source>
        <dbReference type="HAMAP-Rule" id="MF_00172"/>
    </source>
</evidence>
<feature type="binding site" evidence="10">
    <location>
        <position position="485"/>
    </location>
    <ligand>
        <name>L-homocysteine</name>
        <dbReference type="ChEBI" id="CHEBI:58199"/>
    </ligand>
</feature>
<feature type="binding site" evidence="12">
    <location>
        <position position="728"/>
    </location>
    <ligand>
        <name>Zn(2+)</name>
        <dbReference type="ChEBI" id="CHEBI:29105"/>
        <label>1</label>
        <note>catalytic</note>
    </ligand>
</feature>
<keyword evidence="18" id="KW-1185">Reference proteome</keyword>
<dbReference type="InterPro" id="IPR013215">
    <property type="entry name" value="Cbl-indep_Met_Synth_N"/>
</dbReference>
<comment type="catalytic activity">
    <reaction evidence="10">
        <text>5-methyltetrahydropteroyltri-L-glutamate + L-homocysteine = tetrahydropteroyltri-L-glutamate + L-methionine</text>
        <dbReference type="Rhea" id="RHEA:21196"/>
        <dbReference type="ChEBI" id="CHEBI:57844"/>
        <dbReference type="ChEBI" id="CHEBI:58140"/>
        <dbReference type="ChEBI" id="CHEBI:58199"/>
        <dbReference type="ChEBI" id="CHEBI:58207"/>
        <dbReference type="EC" id="2.1.1.14"/>
    </reaction>
</comment>
<dbReference type="NCBIfam" id="NF003556">
    <property type="entry name" value="PRK05222.1"/>
    <property type="match status" value="1"/>
</dbReference>
<protein>
    <recommendedName>
        <fullName evidence="10">5-methyltetrahydropteroyltriglutamate--homocysteine methyltransferase</fullName>
        <ecNumber evidence="10">2.1.1.14</ecNumber>
    </recommendedName>
    <alternativeName>
        <fullName evidence="10">Cobalamin-independent methionine synthase</fullName>
    </alternativeName>
    <alternativeName>
        <fullName evidence="10">Methionine synthase, vitamin-B12 independent isozyme</fullName>
    </alternativeName>
</protein>
<dbReference type="InterPro" id="IPR002629">
    <property type="entry name" value="Met_Synth_C/arc"/>
</dbReference>
<feature type="binding site" evidence="10">
    <location>
        <position position="643"/>
    </location>
    <ligand>
        <name>Zn(2+)</name>
        <dbReference type="ChEBI" id="CHEBI:29105"/>
        <note>catalytic</note>
    </ligand>
</feature>
<comment type="cofactor">
    <cofactor evidence="12">
        <name>Zn(2+)</name>
        <dbReference type="ChEBI" id="CHEBI:29105"/>
    </cofactor>
    <text evidence="12">Binds 2 Zn(2+) ions per subunit.</text>
</comment>